<protein>
    <submittedName>
        <fullName evidence="1">Uncharacterized protein</fullName>
    </submittedName>
</protein>
<organism evidence="1 2">
    <name type="scientific">Phytophthora cactorum</name>
    <dbReference type="NCBI Taxonomy" id="29920"/>
    <lineage>
        <taxon>Eukaryota</taxon>
        <taxon>Sar</taxon>
        <taxon>Stramenopiles</taxon>
        <taxon>Oomycota</taxon>
        <taxon>Peronosporomycetes</taxon>
        <taxon>Peronosporales</taxon>
        <taxon>Peronosporaceae</taxon>
        <taxon>Phytophthora</taxon>
    </lineage>
</organism>
<dbReference type="AlphaFoldDB" id="A0A8T1UNG1"/>
<name>A0A8T1UNG1_9STRA</name>
<reference evidence="1" key="1">
    <citation type="submission" date="2021-01" db="EMBL/GenBank/DDBJ databases">
        <title>Phytophthora aleatoria, a newly-described species from Pinus radiata is distinct from Phytophthora cactorum isolates based on comparative genomics.</title>
        <authorList>
            <person name="Mcdougal R."/>
            <person name="Panda P."/>
            <person name="Williams N."/>
            <person name="Studholme D.J."/>
        </authorList>
    </citation>
    <scope>NUCLEOTIDE SEQUENCE</scope>
    <source>
        <strain evidence="1">NZFS 3830</strain>
    </source>
</reference>
<evidence type="ECO:0000313" key="1">
    <source>
        <dbReference type="EMBL" id="KAG6966121.1"/>
    </source>
</evidence>
<sequence>MIDKDFGEISLLKFCHFHLKKYLRTEMAKSVYGGHNAADLDRVEDSDGGEYDCGLRYMYYILDGFDGQESFLIRCIPSSIITFATGTPAKRHGSFTSVGILLTKATTATISTPFQFYFCP</sequence>
<evidence type="ECO:0000313" key="2">
    <source>
        <dbReference type="Proteomes" id="UP000688947"/>
    </source>
</evidence>
<dbReference type="Proteomes" id="UP000688947">
    <property type="component" value="Unassembled WGS sequence"/>
</dbReference>
<proteinExistence type="predicted"/>
<dbReference type="EMBL" id="JAENGZ010000183">
    <property type="protein sequence ID" value="KAG6966121.1"/>
    <property type="molecule type" value="Genomic_DNA"/>
</dbReference>
<accession>A0A8T1UNG1</accession>
<comment type="caution">
    <text evidence="1">The sequence shown here is derived from an EMBL/GenBank/DDBJ whole genome shotgun (WGS) entry which is preliminary data.</text>
</comment>
<gene>
    <name evidence="1" type="ORF">JG687_00005012</name>
</gene>